<keyword evidence="1" id="KW-0732">Signal</keyword>
<dbReference type="EMBL" id="CP001681">
    <property type="protein sequence ID" value="ACU03278.1"/>
    <property type="molecule type" value="Genomic_DNA"/>
</dbReference>
<feature type="chain" id="PRO_5002974544" evidence="1">
    <location>
        <begin position="20"/>
        <end position="234"/>
    </location>
</feature>
<evidence type="ECO:0000256" key="1">
    <source>
        <dbReference type="SAM" id="SignalP"/>
    </source>
</evidence>
<dbReference type="HOGENOM" id="CLU_044440_3_0_10"/>
<reference evidence="2 3" key="1">
    <citation type="journal article" date="2009" name="Stand. Genomic Sci.">
        <title>Complete genome sequence of Pedobacter heparinus type strain (HIM 762-3).</title>
        <authorList>
            <person name="Han C."/>
            <person name="Spring S."/>
            <person name="Lapidus A."/>
            <person name="Del Rio T.G."/>
            <person name="Tice H."/>
            <person name="Copeland A."/>
            <person name="Cheng J.F."/>
            <person name="Lucas S."/>
            <person name="Chen F."/>
            <person name="Nolan M."/>
            <person name="Bruce D."/>
            <person name="Goodwin L."/>
            <person name="Pitluck S."/>
            <person name="Ivanova N."/>
            <person name="Mavromatis K."/>
            <person name="Mikhailova N."/>
            <person name="Pati A."/>
            <person name="Chen A."/>
            <person name="Palaniappan K."/>
            <person name="Land M."/>
            <person name="Hauser L."/>
            <person name="Chang Y.J."/>
            <person name="Jeffries C.C."/>
            <person name="Saunders E."/>
            <person name="Chertkov O."/>
            <person name="Brettin T."/>
            <person name="Goker M."/>
            <person name="Rohde M."/>
            <person name="Bristow J."/>
            <person name="Eisen J.A."/>
            <person name="Markowitz V."/>
            <person name="Hugenholtz P."/>
            <person name="Kyrpides N.C."/>
            <person name="Klenk H.P."/>
            <person name="Detter J.C."/>
        </authorList>
    </citation>
    <scope>NUCLEOTIDE SEQUENCE [LARGE SCALE GENOMIC DNA]</scope>
    <source>
        <strain evidence="3">ATCC 13125 / DSM 2366 / CIP 104194 / JCM 7457 / NBRC 12017 / NCIMB 9290 / NRRL B-14731 / HIM 762-3</strain>
    </source>
</reference>
<dbReference type="RefSeq" id="WP_012781222.1">
    <property type="nucleotide sequence ID" value="NC_013061.1"/>
</dbReference>
<dbReference type="Proteomes" id="UP000000852">
    <property type="component" value="Chromosome"/>
</dbReference>
<keyword evidence="3" id="KW-1185">Reference proteome</keyword>
<accession>C6Y3J9</accession>
<sequence>MKRLFFIAIFFIASYCATAQNTLPSSGNVGIGTTTPISELQVKGTAIIGNSAGTNYNENLRLPSSAGGYSCLALGAIPGSYGSGLGQWSLLKHPEDQFYRFSIRHFNTECLTVLTNGNMGVGIENPAEKLSVNGKIRAHEIKVENTNWPDYVFTKDYQLPTLQQTEKHIKEKGHLPGIPSAAEVKANGIDLGDMNAKLLQKIEELTLYLIEKDKEIKQLNHLNDRVKELELKIK</sequence>
<evidence type="ECO:0000313" key="2">
    <source>
        <dbReference type="EMBL" id="ACU03278.1"/>
    </source>
</evidence>
<proteinExistence type="predicted"/>
<dbReference type="OrthoDB" id="680331at2"/>
<evidence type="ECO:0000313" key="3">
    <source>
        <dbReference type="Proteomes" id="UP000000852"/>
    </source>
</evidence>
<gene>
    <name evidence="2" type="ordered locus">Phep_1059</name>
</gene>
<protein>
    <submittedName>
        <fullName evidence="2">Uncharacterized protein</fullName>
    </submittedName>
</protein>
<feature type="signal peptide" evidence="1">
    <location>
        <begin position="1"/>
        <end position="19"/>
    </location>
</feature>
<dbReference type="KEGG" id="phe:Phep_1059"/>
<dbReference type="STRING" id="485917.Phep_1059"/>
<dbReference type="AlphaFoldDB" id="C6Y3J9"/>
<dbReference type="eggNOG" id="COG1044">
    <property type="taxonomic scope" value="Bacteria"/>
</dbReference>
<name>C6Y3J9_PEDHD</name>
<organism evidence="2 3">
    <name type="scientific">Pedobacter heparinus (strain ATCC 13125 / DSM 2366 / CIP 104194 / JCM 7457 / NBRC 12017 / NCIMB 9290 / NRRL B-14731 / HIM 762-3)</name>
    <dbReference type="NCBI Taxonomy" id="485917"/>
    <lineage>
        <taxon>Bacteria</taxon>
        <taxon>Pseudomonadati</taxon>
        <taxon>Bacteroidota</taxon>
        <taxon>Sphingobacteriia</taxon>
        <taxon>Sphingobacteriales</taxon>
        <taxon>Sphingobacteriaceae</taxon>
        <taxon>Pedobacter</taxon>
    </lineage>
</organism>